<sequence>MARPAARAVRHPPNVGLDRIPASCRDVPLNVGKTTPPIWPSVVFRLLCLAPSYIGRTTRRLSDRVREHHPAWLNSGVTKTVSSAIVAHLTDSNHSTTGDFAFRDFTLSHVPADASSTRSTGEIRRITQLQYISWPDHGIPNSPTDLIAFVRRVREKRGNSSAPVVVHCSAGIGRTGVLITVETAMNLMERRQPVRPLELVQHMRAQRALLIQTTSHNGIGREASYNALVYVRTSLGGAHELNNKS</sequence>
<dbReference type="PROSITE" id="PS50055">
    <property type="entry name" value="TYR_PHOSPHATASE_PTP"/>
    <property type="match status" value="1"/>
</dbReference>
<name>A0A5J4P1L5_9TREM</name>
<dbReference type="Gene3D" id="3.90.190.10">
    <property type="entry name" value="Protein tyrosine phosphatase superfamily"/>
    <property type="match status" value="1"/>
</dbReference>
<dbReference type="InterPro" id="IPR016130">
    <property type="entry name" value="Tyr_Pase_AS"/>
</dbReference>
<proteinExistence type="predicted"/>
<accession>A0A5J4P1L5</accession>
<dbReference type="GO" id="GO:0004725">
    <property type="term" value="F:protein tyrosine phosphatase activity"/>
    <property type="evidence" value="ECO:0007669"/>
    <property type="project" value="InterPro"/>
</dbReference>
<keyword evidence="3" id="KW-0675">Receptor</keyword>
<dbReference type="SMART" id="SM00404">
    <property type="entry name" value="PTPc_motif"/>
    <property type="match status" value="1"/>
</dbReference>
<evidence type="ECO:0000313" key="4">
    <source>
        <dbReference type="Proteomes" id="UP000324629"/>
    </source>
</evidence>
<dbReference type="SUPFAM" id="SSF52799">
    <property type="entry name" value="(Phosphotyrosine protein) phosphatases II"/>
    <property type="match status" value="1"/>
</dbReference>
<gene>
    <name evidence="3" type="ORF">DEA37_0008921</name>
</gene>
<dbReference type="PROSITE" id="PS00383">
    <property type="entry name" value="TYR_PHOSPHATASE_1"/>
    <property type="match status" value="1"/>
</dbReference>
<dbReference type="Pfam" id="PF00102">
    <property type="entry name" value="Y_phosphatase"/>
    <property type="match status" value="1"/>
</dbReference>
<evidence type="ECO:0000259" key="2">
    <source>
        <dbReference type="PROSITE" id="PS50056"/>
    </source>
</evidence>
<dbReference type="EMBL" id="QNGE01000171">
    <property type="protein sequence ID" value="KAA3681579.1"/>
    <property type="molecule type" value="Genomic_DNA"/>
</dbReference>
<reference evidence="3 4" key="1">
    <citation type="journal article" date="2019" name="Gigascience">
        <title>Whole-genome sequence of the oriental lung fluke Paragonimus westermani.</title>
        <authorList>
            <person name="Oey H."/>
            <person name="Zakrzewski M."/>
            <person name="Narain K."/>
            <person name="Devi K.R."/>
            <person name="Agatsuma T."/>
            <person name="Nawaratna S."/>
            <person name="Gobert G.N."/>
            <person name="Jones M.K."/>
            <person name="Ragan M.A."/>
            <person name="McManus D.P."/>
            <person name="Krause L."/>
        </authorList>
    </citation>
    <scope>NUCLEOTIDE SEQUENCE [LARGE SCALE GENOMIC DNA]</scope>
    <source>
        <strain evidence="3 4">IND2009</strain>
    </source>
</reference>
<dbReference type="PROSITE" id="PS50056">
    <property type="entry name" value="TYR_PHOSPHATASE_2"/>
    <property type="match status" value="1"/>
</dbReference>
<protein>
    <submittedName>
        <fullName evidence="3">Tyrosine-protein phosphatase non-receptor type 4</fullName>
    </submittedName>
</protein>
<dbReference type="PRINTS" id="PR00700">
    <property type="entry name" value="PRTYPHPHTASE"/>
</dbReference>
<evidence type="ECO:0000259" key="1">
    <source>
        <dbReference type="PROSITE" id="PS50055"/>
    </source>
</evidence>
<dbReference type="InterPro" id="IPR000387">
    <property type="entry name" value="Tyr_Pase_dom"/>
</dbReference>
<dbReference type="AlphaFoldDB" id="A0A5J4P1L5"/>
<evidence type="ECO:0000313" key="3">
    <source>
        <dbReference type="EMBL" id="KAA3681579.1"/>
    </source>
</evidence>
<organism evidence="3 4">
    <name type="scientific">Paragonimus westermani</name>
    <dbReference type="NCBI Taxonomy" id="34504"/>
    <lineage>
        <taxon>Eukaryota</taxon>
        <taxon>Metazoa</taxon>
        <taxon>Spiralia</taxon>
        <taxon>Lophotrochozoa</taxon>
        <taxon>Platyhelminthes</taxon>
        <taxon>Trematoda</taxon>
        <taxon>Digenea</taxon>
        <taxon>Plagiorchiida</taxon>
        <taxon>Troglotremata</taxon>
        <taxon>Troglotrematidae</taxon>
        <taxon>Paragonimus</taxon>
    </lineage>
</organism>
<dbReference type="SMART" id="SM00194">
    <property type="entry name" value="PTPc"/>
    <property type="match status" value="1"/>
</dbReference>
<feature type="domain" description="Tyrosine specific protein phosphatases" evidence="2">
    <location>
        <begin position="144"/>
        <end position="218"/>
    </location>
</feature>
<dbReference type="InterPro" id="IPR000242">
    <property type="entry name" value="PTP_cat"/>
</dbReference>
<keyword evidence="4" id="KW-1185">Reference proteome</keyword>
<comment type="caution">
    <text evidence="3">The sequence shown here is derived from an EMBL/GenBank/DDBJ whole genome shotgun (WGS) entry which is preliminary data.</text>
</comment>
<feature type="domain" description="Tyrosine-protein phosphatase" evidence="1">
    <location>
        <begin position="20"/>
        <end position="216"/>
    </location>
</feature>
<dbReference type="PANTHER" id="PTHR45706:SF4">
    <property type="entry name" value="TYROSINE-PROTEIN PHOSPHATASE"/>
    <property type="match status" value="1"/>
</dbReference>
<dbReference type="InterPro" id="IPR003595">
    <property type="entry name" value="Tyr_Pase_cat"/>
</dbReference>
<dbReference type="InterPro" id="IPR029021">
    <property type="entry name" value="Prot-tyrosine_phosphatase-like"/>
</dbReference>
<dbReference type="PANTHER" id="PTHR45706">
    <property type="entry name" value="TYROSINE-PROTEIN PHOSPHATASE"/>
    <property type="match status" value="1"/>
</dbReference>
<dbReference type="Proteomes" id="UP000324629">
    <property type="component" value="Unassembled WGS sequence"/>
</dbReference>